<evidence type="ECO:0000259" key="3">
    <source>
        <dbReference type="Pfam" id="PF14257"/>
    </source>
</evidence>
<evidence type="ECO:0000256" key="2">
    <source>
        <dbReference type="SAM" id="Phobius"/>
    </source>
</evidence>
<keyword evidence="2" id="KW-1133">Transmembrane helix</keyword>
<accession>M4Z011</accession>
<evidence type="ECO:0000313" key="4">
    <source>
        <dbReference type="EMBL" id="BAM86258.1"/>
    </source>
</evidence>
<dbReference type="KEGG" id="aol:S58_02390"/>
<proteinExistence type="predicted"/>
<protein>
    <recommendedName>
        <fullName evidence="3">DUF4349 domain-containing protein</fullName>
    </recommendedName>
</protein>
<dbReference type="PATRIC" id="fig|1245469.3.peg.241"/>
<dbReference type="Pfam" id="PF14257">
    <property type="entry name" value="DUF4349"/>
    <property type="match status" value="1"/>
</dbReference>
<dbReference type="Proteomes" id="UP000011841">
    <property type="component" value="Chromosome"/>
</dbReference>
<reference evidence="4 5" key="1">
    <citation type="journal article" date="2013" name="Appl. Environ. Microbiol.">
        <title>Genome analysis suggests that the soil oligotrophic bacterium Agromonas oligotrophica (Bradyrhizobium oligotrophicum) is a nitrogen-fixing symbiont of Aeschynomene indica.</title>
        <authorList>
            <person name="Okubo T."/>
            <person name="Fukushima S."/>
            <person name="Itakura M."/>
            <person name="Oshima K."/>
            <person name="Longtonglang A."/>
            <person name="Teaumroong N."/>
            <person name="Mitsui H."/>
            <person name="Hattori M."/>
            <person name="Hattori R."/>
            <person name="Hattori T."/>
            <person name="Minamisawa K."/>
        </authorList>
    </citation>
    <scope>NUCLEOTIDE SEQUENCE [LARGE SCALE GENOMIC DNA]</scope>
    <source>
        <strain evidence="4 5">S58</strain>
    </source>
</reference>
<evidence type="ECO:0000313" key="5">
    <source>
        <dbReference type="Proteomes" id="UP000011841"/>
    </source>
</evidence>
<keyword evidence="5" id="KW-1185">Reference proteome</keyword>
<dbReference type="HOGENOM" id="CLU_1092695_0_0_5"/>
<dbReference type="EMBL" id="AP012603">
    <property type="protein sequence ID" value="BAM86258.1"/>
    <property type="molecule type" value="Genomic_DNA"/>
</dbReference>
<keyword evidence="2" id="KW-0472">Membrane</keyword>
<sequence>MALLLLVALGGCGRPNDFADSGLSGGAPDPRVEVKHFFTLEVPAVDLEAIQRKHVEECTRLGCELTQSSLGRPNQGAAKADTALRVPPQSYDAFAAILTAPPARMTYHSVKSIELGAPMMDQEKRLAAKTKLRERLTALLNDQSVKTAADLIAIEKELAQAQSEIESATAQLDQLHRRTDLIGVNISYVGVVNRFGLDLTPVYQALQAVGQTIVMSLSALVYTLAAIVPWLPILAVLVWLLRRALRRRAAARGT</sequence>
<keyword evidence="1" id="KW-0175">Coiled coil</keyword>
<dbReference type="InterPro" id="IPR025645">
    <property type="entry name" value="DUF4349"/>
</dbReference>
<gene>
    <name evidence="4" type="ORF">S58_02390</name>
</gene>
<feature type="transmembrane region" description="Helical" evidence="2">
    <location>
        <begin position="219"/>
        <end position="241"/>
    </location>
</feature>
<dbReference type="eggNOG" id="ENOG5030M97">
    <property type="taxonomic scope" value="Bacteria"/>
</dbReference>
<feature type="domain" description="DUF4349" evidence="3">
    <location>
        <begin position="39"/>
        <end position="242"/>
    </location>
</feature>
<feature type="coiled-coil region" evidence="1">
    <location>
        <begin position="151"/>
        <end position="178"/>
    </location>
</feature>
<organism evidence="4 5">
    <name type="scientific">Bradyrhizobium oligotrophicum S58</name>
    <dbReference type="NCBI Taxonomy" id="1245469"/>
    <lineage>
        <taxon>Bacteria</taxon>
        <taxon>Pseudomonadati</taxon>
        <taxon>Pseudomonadota</taxon>
        <taxon>Alphaproteobacteria</taxon>
        <taxon>Hyphomicrobiales</taxon>
        <taxon>Nitrobacteraceae</taxon>
        <taxon>Bradyrhizobium</taxon>
    </lineage>
</organism>
<dbReference type="AlphaFoldDB" id="M4Z011"/>
<dbReference type="STRING" id="1245469.S58_02390"/>
<name>M4Z011_9BRAD</name>
<keyword evidence="2" id="KW-0812">Transmembrane</keyword>
<evidence type="ECO:0000256" key="1">
    <source>
        <dbReference type="SAM" id="Coils"/>
    </source>
</evidence>